<sequence length="198" mass="21664">MNDNNLLDKVKNTFTESIQTQISATESLSDSIVQASEMLVGCLLDGHKIIVCGNGRSNANAQFLVTNLLHRYHLERPSLPALLIGLDGALGASIIADNNPAQIFLRQFECVAQPGDVLILLSPQGREEAVLNLIHAANSKELPIITLTGRQNDHIRGALGEDDLDISIPAQKEARIIENHLLVINILCDLIEHRLFSH</sequence>
<feature type="domain" description="SIS" evidence="1">
    <location>
        <begin position="39"/>
        <end position="198"/>
    </location>
</feature>
<evidence type="ECO:0000313" key="3">
    <source>
        <dbReference type="Proteomes" id="UP000294619"/>
    </source>
</evidence>
<dbReference type="GO" id="GO:0016853">
    <property type="term" value="F:isomerase activity"/>
    <property type="evidence" value="ECO:0007669"/>
    <property type="project" value="UniProtKB-KW"/>
</dbReference>
<dbReference type="AlphaFoldDB" id="A0A4R3YCM5"/>
<protein>
    <submittedName>
        <fullName evidence="2">D-sedoheptulose 7-phosphate isomerase</fullName>
    </submittedName>
</protein>
<keyword evidence="2" id="KW-0413">Isomerase</keyword>
<comment type="caution">
    <text evidence="2">The sequence shown here is derived from an EMBL/GenBank/DDBJ whole genome shotgun (WGS) entry which is preliminary data.</text>
</comment>
<dbReference type="PANTHER" id="PTHR30390:SF6">
    <property type="entry name" value="DNAA INITIATOR-ASSOCIATING PROTEIN DIAA"/>
    <property type="match status" value="1"/>
</dbReference>
<dbReference type="InterPro" id="IPR050099">
    <property type="entry name" value="SIS_GmhA/DiaA_subfam"/>
</dbReference>
<dbReference type="SUPFAM" id="SSF53697">
    <property type="entry name" value="SIS domain"/>
    <property type="match status" value="1"/>
</dbReference>
<proteinExistence type="predicted"/>
<dbReference type="Pfam" id="PF13580">
    <property type="entry name" value="SIS_2"/>
    <property type="match status" value="1"/>
</dbReference>
<dbReference type="GO" id="GO:1901135">
    <property type="term" value="P:carbohydrate derivative metabolic process"/>
    <property type="evidence" value="ECO:0007669"/>
    <property type="project" value="InterPro"/>
</dbReference>
<dbReference type="Proteomes" id="UP000294619">
    <property type="component" value="Unassembled WGS sequence"/>
</dbReference>
<dbReference type="EMBL" id="SMCP01000001">
    <property type="protein sequence ID" value="TCV89750.1"/>
    <property type="molecule type" value="Genomic_DNA"/>
</dbReference>
<dbReference type="Gene3D" id="3.40.50.10490">
    <property type="entry name" value="Glucose-6-phosphate isomerase like protein, domain 1"/>
    <property type="match status" value="1"/>
</dbReference>
<evidence type="ECO:0000313" key="2">
    <source>
        <dbReference type="EMBL" id="TCV89750.1"/>
    </source>
</evidence>
<accession>A0A4R3YCM5</accession>
<gene>
    <name evidence="2" type="ORF">EDC16_10159</name>
</gene>
<dbReference type="PANTHER" id="PTHR30390">
    <property type="entry name" value="SEDOHEPTULOSE 7-PHOSPHATE ISOMERASE / DNAA INITIATOR-ASSOCIATING FACTOR FOR REPLICATION INITIATION"/>
    <property type="match status" value="1"/>
</dbReference>
<dbReference type="PROSITE" id="PS51464">
    <property type="entry name" value="SIS"/>
    <property type="match status" value="1"/>
</dbReference>
<dbReference type="GO" id="GO:0097367">
    <property type="term" value="F:carbohydrate derivative binding"/>
    <property type="evidence" value="ECO:0007669"/>
    <property type="project" value="InterPro"/>
</dbReference>
<name>A0A4R3YCM5_9PAST</name>
<evidence type="ECO:0000259" key="1">
    <source>
        <dbReference type="PROSITE" id="PS51464"/>
    </source>
</evidence>
<dbReference type="InterPro" id="IPR046348">
    <property type="entry name" value="SIS_dom_sf"/>
</dbReference>
<dbReference type="InterPro" id="IPR001347">
    <property type="entry name" value="SIS_dom"/>
</dbReference>
<reference evidence="2 3" key="1">
    <citation type="submission" date="2019-03" db="EMBL/GenBank/DDBJ databases">
        <title>Genomic Encyclopedia of Type Strains, Phase IV (KMG-IV): sequencing the most valuable type-strain genomes for metagenomic binning, comparative biology and taxonomic classification.</title>
        <authorList>
            <person name="Goeker M."/>
        </authorList>
    </citation>
    <scope>NUCLEOTIDE SEQUENCE [LARGE SCALE GENOMIC DNA]</scope>
    <source>
        <strain evidence="2 3">DSM 28140</strain>
    </source>
</reference>
<organism evidence="2 3">
    <name type="scientific">Testudinibacter aquarius</name>
    <dbReference type="NCBI Taxonomy" id="1524974"/>
    <lineage>
        <taxon>Bacteria</taxon>
        <taxon>Pseudomonadati</taxon>
        <taxon>Pseudomonadota</taxon>
        <taxon>Gammaproteobacteria</taxon>
        <taxon>Pasteurellales</taxon>
        <taxon>Pasteurellaceae</taxon>
        <taxon>Testudinibacter</taxon>
    </lineage>
</organism>
<dbReference type="InterPro" id="IPR035461">
    <property type="entry name" value="GmhA/DiaA"/>
</dbReference>
<dbReference type="CDD" id="cd05006">
    <property type="entry name" value="SIS_GmhA"/>
    <property type="match status" value="1"/>
</dbReference>